<feature type="non-terminal residue" evidence="3">
    <location>
        <position position="1"/>
    </location>
</feature>
<feature type="compositionally biased region" description="Basic and acidic residues" evidence="2">
    <location>
        <begin position="815"/>
        <end position="842"/>
    </location>
</feature>
<organism evidence="3 4">
    <name type="scientific">Prorocentrum cordatum</name>
    <dbReference type="NCBI Taxonomy" id="2364126"/>
    <lineage>
        <taxon>Eukaryota</taxon>
        <taxon>Sar</taxon>
        <taxon>Alveolata</taxon>
        <taxon>Dinophyceae</taxon>
        <taxon>Prorocentrales</taxon>
        <taxon>Prorocentraceae</taxon>
        <taxon>Prorocentrum</taxon>
    </lineage>
</organism>
<keyword evidence="4" id="KW-1185">Reference proteome</keyword>
<reference evidence="3" key="1">
    <citation type="submission" date="2023-10" db="EMBL/GenBank/DDBJ databases">
        <authorList>
            <person name="Chen Y."/>
            <person name="Shah S."/>
            <person name="Dougan E. K."/>
            <person name="Thang M."/>
            <person name="Chan C."/>
        </authorList>
    </citation>
    <scope>NUCLEOTIDE SEQUENCE [LARGE SCALE GENOMIC DNA]</scope>
</reference>
<evidence type="ECO:0000256" key="2">
    <source>
        <dbReference type="SAM" id="MobiDB-lite"/>
    </source>
</evidence>
<feature type="compositionally biased region" description="Low complexity" evidence="2">
    <location>
        <begin position="763"/>
        <end position="783"/>
    </location>
</feature>
<keyword evidence="1" id="KW-0175">Coiled coil</keyword>
<proteinExistence type="predicted"/>
<name>A0ABN9W394_9DINO</name>
<feature type="compositionally biased region" description="Polar residues" evidence="2">
    <location>
        <begin position="248"/>
        <end position="269"/>
    </location>
</feature>
<sequence length="1374" mass="150750">MATADEQLRVLQAQLAELQGVVTTLAQQQPQPAPAAPAAAAAAAAPSQLPPAIDTRVIGKPEMFFGSREKFPEWSLVFKAYISAIDARVGMMIQILTAKFGDDIPQSLDQFETMVREYEQQSKKVFDDDLKLGLVVVNMTDPEVQKHRVKNASRLDTLKAMKDELLDMARTEQYLDSQARPMELGGFPRPDSDGERDYGFLMPLVGDDAPLAPMPPRRVMVDSGAGQRVLPTGVDPDATDDGSARPSRLSTATGEDVQLTTGKRSQYQASGGRPIALTHNESDQVKVPVVAASEATEAGNWIVSGPGVQRVVAPADARELQEAALAARGVDLVKDRGVYWLDLFEDDGRQQARPLRPARPAKKVYAPPGGATESPEPQSAPPGHPPTVSKAEWDLHQLARLPFRSWCEACATGKAAEGPHWRKRPDEQQQGLPKLSLDYLFISKREEYHLLYAVLSLLDERSGAPFPNMVQRKGDDDFAVSCIHEMVRFCGRSDFIVRNDGENPIHALVAKFVETKQKGITVLRKNTPKGSSQLAGSIERSNYEVETEHRALKARLEKVYQRTFEMSHKMQPWLVRHAGWLLTRFHVQEDGKTPYERLKQKPYNVELWEFAECVRHKHPVDAVGKADDRWSLGAWLGKSLRADDLLAGAERGVTTRRSIWRRPEAQRRQTSLLDRFVGGPWQPAPPGVKEVKPKDACITMERITKFKATEGCPGCTAPGEVRHAAARRERFARPVAEEKERQQEAREDKALRLEEPPPVQPEARNLPAAAGSAPAAREAASAAVTGNAVTRHGASSAANPARAAREAASAAACQRPEDVEMPEAPRPREAADEDVEGGRPVEGEPVNKQARVAALATLREPDAVTVPVGMEMAFLLAAPGAAEPALQELPVHVDMSKESHSTKDGVRLDPEKALQGKLKELSQIDNFGVKDDIPWEEARRQGLHAVNSKWVLEPKPTPDDPKAVRAQLVAREVNTYSREDVTQSARPIKVFRVIVSAAAAKQRSDGSWSRLIAGYDISVAFFHADSDGRTAVAPPPDVRKPGVVWFLKKAMCGTRPASRAFGSYVIDKFKDESFDLVAVVPMTFVSAELDVSLGCRGDDFLAVGGEAVQLSHLKRVIRWTPEGFTWEGNIQRIRDLVGLLGLVPGASKGTDTPGSKDTAKNRRDALNPLGKEDANLFRSAAGTLHYLAEDAPTVKFTSSQVMEGMTNPTVTHQLRLHRAARHLLAHPGEIWECRHQKDPHLLTEYVDSDWAADSETRKSESCACETYGSRLLDASASKQQMMALSSGEAEFHSIIKGTATGIQTKQMLEAVLRHPVSLEILSDSSAARGICQRQGGGRVRHLSARDLRAQEFFRAGQGGLKKVGAEYNWADLGT</sequence>
<gene>
    <name evidence="3" type="ORF">PCOR1329_LOCUS63592</name>
</gene>
<feature type="coiled-coil region" evidence="1">
    <location>
        <begin position="1"/>
        <end position="28"/>
    </location>
</feature>
<dbReference type="PANTHER" id="PTHR11439:SF467">
    <property type="entry name" value="INTEGRASE CATALYTIC DOMAIN-CONTAINING PROTEIN"/>
    <property type="match status" value="1"/>
</dbReference>
<feature type="region of interest" description="Disordered" evidence="2">
    <location>
        <begin position="731"/>
        <end position="846"/>
    </location>
</feature>
<feature type="region of interest" description="Disordered" evidence="2">
    <location>
        <begin position="351"/>
        <end position="389"/>
    </location>
</feature>
<dbReference type="Proteomes" id="UP001189429">
    <property type="component" value="Unassembled WGS sequence"/>
</dbReference>
<comment type="caution">
    <text evidence="3">The sequence shown here is derived from an EMBL/GenBank/DDBJ whole genome shotgun (WGS) entry which is preliminary data.</text>
</comment>
<protein>
    <recommendedName>
        <fullName evidence="5">Integrase catalytic domain-containing protein</fullName>
    </recommendedName>
</protein>
<evidence type="ECO:0000256" key="1">
    <source>
        <dbReference type="SAM" id="Coils"/>
    </source>
</evidence>
<feature type="non-terminal residue" evidence="3">
    <location>
        <position position="1374"/>
    </location>
</feature>
<evidence type="ECO:0008006" key="5">
    <source>
        <dbReference type="Google" id="ProtNLM"/>
    </source>
</evidence>
<evidence type="ECO:0000313" key="4">
    <source>
        <dbReference type="Proteomes" id="UP001189429"/>
    </source>
</evidence>
<evidence type="ECO:0000313" key="3">
    <source>
        <dbReference type="EMBL" id="CAK0880457.1"/>
    </source>
</evidence>
<feature type="compositionally biased region" description="Low complexity" evidence="2">
    <location>
        <begin position="794"/>
        <end position="812"/>
    </location>
</feature>
<dbReference type="PANTHER" id="PTHR11439">
    <property type="entry name" value="GAG-POL-RELATED RETROTRANSPOSON"/>
    <property type="match status" value="1"/>
</dbReference>
<feature type="region of interest" description="Disordered" evidence="2">
    <location>
        <begin position="224"/>
        <end position="280"/>
    </location>
</feature>
<feature type="compositionally biased region" description="Basic and acidic residues" evidence="2">
    <location>
        <begin position="731"/>
        <end position="755"/>
    </location>
</feature>
<dbReference type="EMBL" id="CAUYUJ010018075">
    <property type="protein sequence ID" value="CAK0880457.1"/>
    <property type="molecule type" value="Genomic_DNA"/>
</dbReference>
<accession>A0ABN9W394</accession>